<comment type="caution">
    <text evidence="5">The sequence shown here is derived from an EMBL/GenBank/DDBJ whole genome shotgun (WGS) entry which is preliminary data.</text>
</comment>
<proteinExistence type="predicted"/>
<accession>A0A2W5PW82</accession>
<dbReference type="EMBL" id="QFPP01000303">
    <property type="protein sequence ID" value="PZQ69144.1"/>
    <property type="molecule type" value="Genomic_DNA"/>
</dbReference>
<dbReference type="GO" id="GO:0003677">
    <property type="term" value="F:DNA binding"/>
    <property type="evidence" value="ECO:0007669"/>
    <property type="project" value="UniProtKB-KW"/>
</dbReference>
<dbReference type="Pfam" id="PF00392">
    <property type="entry name" value="GntR"/>
    <property type="match status" value="1"/>
</dbReference>
<dbReference type="Gene3D" id="1.10.10.10">
    <property type="entry name" value="Winged helix-like DNA-binding domain superfamily/Winged helix DNA-binding domain"/>
    <property type="match status" value="1"/>
</dbReference>
<keyword evidence="2" id="KW-0238">DNA-binding</keyword>
<keyword evidence="3" id="KW-0804">Transcription</keyword>
<dbReference type="SUPFAM" id="SSF46785">
    <property type="entry name" value="Winged helix' DNA-binding domain"/>
    <property type="match status" value="1"/>
</dbReference>
<dbReference type="GO" id="GO:0003700">
    <property type="term" value="F:DNA-binding transcription factor activity"/>
    <property type="evidence" value="ECO:0007669"/>
    <property type="project" value="InterPro"/>
</dbReference>
<dbReference type="PANTHER" id="PTHR43537:SF20">
    <property type="entry name" value="HTH-TYPE TRANSCRIPTIONAL REPRESSOR GLAR"/>
    <property type="match status" value="1"/>
</dbReference>
<keyword evidence="1" id="KW-0805">Transcription regulation</keyword>
<dbReference type="PANTHER" id="PTHR43537">
    <property type="entry name" value="TRANSCRIPTIONAL REGULATOR, GNTR FAMILY"/>
    <property type="match status" value="1"/>
</dbReference>
<evidence type="ECO:0000256" key="2">
    <source>
        <dbReference type="ARBA" id="ARBA00023125"/>
    </source>
</evidence>
<dbReference type="SUPFAM" id="SSF48008">
    <property type="entry name" value="GntR ligand-binding domain-like"/>
    <property type="match status" value="1"/>
</dbReference>
<organism evidence="5 6">
    <name type="scientific">Variovorax paradoxus</name>
    <dbReference type="NCBI Taxonomy" id="34073"/>
    <lineage>
        <taxon>Bacteria</taxon>
        <taxon>Pseudomonadati</taxon>
        <taxon>Pseudomonadota</taxon>
        <taxon>Betaproteobacteria</taxon>
        <taxon>Burkholderiales</taxon>
        <taxon>Comamonadaceae</taxon>
        <taxon>Variovorax</taxon>
    </lineage>
</organism>
<dbReference type="SMART" id="SM00895">
    <property type="entry name" value="FCD"/>
    <property type="match status" value="1"/>
</dbReference>
<dbReference type="AlphaFoldDB" id="A0A2W5PW82"/>
<dbReference type="Proteomes" id="UP000249135">
    <property type="component" value="Unassembled WGS sequence"/>
</dbReference>
<protein>
    <submittedName>
        <fullName evidence="5">GntR family transcriptional regulator</fullName>
    </submittedName>
</protein>
<dbReference type="InterPro" id="IPR036388">
    <property type="entry name" value="WH-like_DNA-bd_sf"/>
</dbReference>
<dbReference type="InterPro" id="IPR036390">
    <property type="entry name" value="WH_DNA-bd_sf"/>
</dbReference>
<gene>
    <name evidence="5" type="ORF">DI563_19755</name>
</gene>
<evidence type="ECO:0000256" key="1">
    <source>
        <dbReference type="ARBA" id="ARBA00023015"/>
    </source>
</evidence>
<dbReference type="PROSITE" id="PS50949">
    <property type="entry name" value="HTH_GNTR"/>
    <property type="match status" value="1"/>
</dbReference>
<dbReference type="Pfam" id="PF07729">
    <property type="entry name" value="FCD"/>
    <property type="match status" value="1"/>
</dbReference>
<sequence>MKPGVIPEPSVTDISQAPLDSATAGEVAYRRIRSDIVLGRLSPGRRLPLERMKEAYGTSVSTLRELFNRLATEGLLVAEGSRGFQVSEVSSANLREVASMRLLLEGHGIKESFQRGDLEWEGRVVAAHHKLATMERKMAANDPYPAEIWRQYDWAFHVALISACGSELLLETYNSICDKYLRYQMIAAVFRGELAASEHRVLLECAIARDWEQAQRILVTHVEECVSQMALVLDAG</sequence>
<evidence type="ECO:0000313" key="6">
    <source>
        <dbReference type="Proteomes" id="UP000249135"/>
    </source>
</evidence>
<dbReference type="Gene3D" id="1.20.120.530">
    <property type="entry name" value="GntR ligand-binding domain-like"/>
    <property type="match status" value="1"/>
</dbReference>
<evidence type="ECO:0000256" key="3">
    <source>
        <dbReference type="ARBA" id="ARBA00023163"/>
    </source>
</evidence>
<evidence type="ECO:0000259" key="4">
    <source>
        <dbReference type="PROSITE" id="PS50949"/>
    </source>
</evidence>
<dbReference type="InterPro" id="IPR000524">
    <property type="entry name" value="Tscrpt_reg_HTH_GntR"/>
</dbReference>
<reference evidence="5 6" key="1">
    <citation type="submission" date="2017-08" db="EMBL/GenBank/DDBJ databases">
        <title>Infants hospitalized years apart are colonized by the same room-sourced microbial strains.</title>
        <authorList>
            <person name="Brooks B."/>
            <person name="Olm M.R."/>
            <person name="Firek B.A."/>
            <person name="Baker R."/>
            <person name="Thomas B.C."/>
            <person name="Morowitz M.J."/>
            <person name="Banfield J.F."/>
        </authorList>
    </citation>
    <scope>NUCLEOTIDE SEQUENCE [LARGE SCALE GENOMIC DNA]</scope>
    <source>
        <strain evidence="5">S2_005_003_R2_41</strain>
    </source>
</reference>
<dbReference type="InterPro" id="IPR011711">
    <property type="entry name" value="GntR_C"/>
</dbReference>
<dbReference type="SMART" id="SM00345">
    <property type="entry name" value="HTH_GNTR"/>
    <property type="match status" value="1"/>
</dbReference>
<dbReference type="InterPro" id="IPR008920">
    <property type="entry name" value="TF_FadR/GntR_C"/>
</dbReference>
<feature type="domain" description="HTH gntR-type" evidence="4">
    <location>
        <begin position="22"/>
        <end position="89"/>
    </location>
</feature>
<evidence type="ECO:0000313" key="5">
    <source>
        <dbReference type="EMBL" id="PZQ69144.1"/>
    </source>
</evidence>
<name>A0A2W5PW82_VARPD</name>